<comment type="similarity">
    <text evidence="3">Belongs to the ustYa family.</text>
</comment>
<keyword evidence="2" id="KW-0560">Oxidoreductase</keyword>
<gene>
    <name evidence="5" type="ORF">N7G274_009690</name>
</gene>
<comment type="pathway">
    <text evidence="1">Mycotoxin biosynthesis.</text>
</comment>
<comment type="caution">
    <text evidence="5">The sequence shown here is derived from an EMBL/GenBank/DDBJ whole genome shotgun (WGS) entry which is preliminary data.</text>
</comment>
<dbReference type="PANTHER" id="PTHR33365:SF11">
    <property type="entry name" value="TAT PATHWAY SIGNAL SEQUENCE"/>
    <property type="match status" value="1"/>
</dbReference>
<evidence type="ECO:0000313" key="6">
    <source>
        <dbReference type="Proteomes" id="UP001590950"/>
    </source>
</evidence>
<keyword evidence="6" id="KW-1185">Reference proteome</keyword>
<keyword evidence="4" id="KW-0472">Membrane</keyword>
<keyword evidence="4" id="KW-0812">Transmembrane</keyword>
<sequence length="240" mass="26710">MTSDILEQFRGSPRYSRLEQDGTVEECCEKGVVHHKRSSQRPWYCYPLLSGLCVILAGVAGYILGTRKCHGPHEVAHLAGTVFQVPIGTSRQIFQYNSSFAAPPPKNGGSEPVWDSMIPNGLGYVRDADTAMNTSVISAFHNLHCLYTIRRAYYSTSEGDLEDFDFGKERKPHVAHCFDYLRQGISCSADSTIEPAVDTVNGFLGAGFPRQCRDFGELQDWAKDHRVFDAHGFLADMEHG</sequence>
<reference evidence="5 6" key="1">
    <citation type="submission" date="2024-09" db="EMBL/GenBank/DDBJ databases">
        <title>Rethinking Asexuality: The Enigmatic Case of Functional Sexual Genes in Lepraria (Stereocaulaceae).</title>
        <authorList>
            <person name="Doellman M."/>
            <person name="Sun Y."/>
            <person name="Barcenas-Pena A."/>
            <person name="Lumbsch H.T."/>
            <person name="Grewe F."/>
        </authorList>
    </citation>
    <scope>NUCLEOTIDE SEQUENCE [LARGE SCALE GENOMIC DNA]</scope>
    <source>
        <strain evidence="5 6">Mercado 3170</strain>
    </source>
</reference>
<feature type="transmembrane region" description="Helical" evidence="4">
    <location>
        <begin position="43"/>
        <end position="64"/>
    </location>
</feature>
<proteinExistence type="inferred from homology"/>
<dbReference type="Proteomes" id="UP001590950">
    <property type="component" value="Unassembled WGS sequence"/>
</dbReference>
<dbReference type="PANTHER" id="PTHR33365">
    <property type="entry name" value="YALI0B05434P"/>
    <property type="match status" value="1"/>
</dbReference>
<organism evidence="5 6">
    <name type="scientific">Stereocaulon virgatum</name>
    <dbReference type="NCBI Taxonomy" id="373712"/>
    <lineage>
        <taxon>Eukaryota</taxon>
        <taxon>Fungi</taxon>
        <taxon>Dikarya</taxon>
        <taxon>Ascomycota</taxon>
        <taxon>Pezizomycotina</taxon>
        <taxon>Lecanoromycetes</taxon>
        <taxon>OSLEUM clade</taxon>
        <taxon>Lecanoromycetidae</taxon>
        <taxon>Lecanorales</taxon>
        <taxon>Lecanorineae</taxon>
        <taxon>Stereocaulaceae</taxon>
        <taxon>Stereocaulon</taxon>
    </lineage>
</organism>
<evidence type="ECO:0000256" key="2">
    <source>
        <dbReference type="ARBA" id="ARBA00023002"/>
    </source>
</evidence>
<dbReference type="Pfam" id="PF11807">
    <property type="entry name" value="UstYa"/>
    <property type="match status" value="1"/>
</dbReference>
<keyword evidence="4" id="KW-1133">Transmembrane helix</keyword>
<dbReference type="InterPro" id="IPR021765">
    <property type="entry name" value="UstYa-like"/>
</dbReference>
<evidence type="ECO:0000256" key="1">
    <source>
        <dbReference type="ARBA" id="ARBA00004685"/>
    </source>
</evidence>
<evidence type="ECO:0000256" key="3">
    <source>
        <dbReference type="ARBA" id="ARBA00035112"/>
    </source>
</evidence>
<dbReference type="EMBL" id="JBEFKJ010000039">
    <property type="protein sequence ID" value="KAL2037577.1"/>
    <property type="molecule type" value="Genomic_DNA"/>
</dbReference>
<evidence type="ECO:0000256" key="4">
    <source>
        <dbReference type="SAM" id="Phobius"/>
    </source>
</evidence>
<protein>
    <submittedName>
        <fullName evidence="5">Uncharacterized protein</fullName>
    </submittedName>
</protein>
<evidence type="ECO:0000313" key="5">
    <source>
        <dbReference type="EMBL" id="KAL2037577.1"/>
    </source>
</evidence>
<name>A0ABR3ZZR3_9LECA</name>
<accession>A0ABR3ZZR3</accession>